<evidence type="ECO:0000259" key="2">
    <source>
        <dbReference type="Pfam" id="PF00535"/>
    </source>
</evidence>
<evidence type="ECO:0000313" key="4">
    <source>
        <dbReference type="Proteomes" id="UP000223913"/>
    </source>
</evidence>
<dbReference type="OrthoDB" id="9800276at2"/>
<feature type="domain" description="Glycosyltransferase 2-like" evidence="2">
    <location>
        <begin position="52"/>
        <end position="166"/>
    </location>
</feature>
<evidence type="ECO:0000256" key="1">
    <source>
        <dbReference type="SAM" id="Phobius"/>
    </source>
</evidence>
<dbReference type="Proteomes" id="UP000223913">
    <property type="component" value="Unassembled WGS sequence"/>
</dbReference>
<feature type="transmembrane region" description="Helical" evidence="1">
    <location>
        <begin position="12"/>
        <end position="34"/>
    </location>
</feature>
<dbReference type="EMBL" id="PDUD01000064">
    <property type="protein sequence ID" value="PHN01062.1"/>
    <property type="molecule type" value="Genomic_DNA"/>
</dbReference>
<feature type="transmembrane region" description="Helical" evidence="1">
    <location>
        <begin position="342"/>
        <end position="365"/>
    </location>
</feature>
<gene>
    <name evidence="3" type="ORF">CRP01_38960</name>
</gene>
<dbReference type="PANTHER" id="PTHR43685:SF3">
    <property type="entry name" value="SLR2126 PROTEIN"/>
    <property type="match status" value="1"/>
</dbReference>
<accession>A0A2D0MXQ7</accession>
<keyword evidence="1" id="KW-0472">Membrane</keyword>
<comment type="caution">
    <text evidence="3">The sequence shown here is derived from an EMBL/GenBank/DDBJ whole genome shotgun (WGS) entry which is preliminary data.</text>
</comment>
<organism evidence="3 4">
    <name type="scientific">Flavilitoribacter nigricans (strain ATCC 23147 / DSM 23189 / NBRC 102662 / NCIMB 1420 / SS-2)</name>
    <name type="common">Lewinella nigricans</name>
    <dbReference type="NCBI Taxonomy" id="1122177"/>
    <lineage>
        <taxon>Bacteria</taxon>
        <taxon>Pseudomonadati</taxon>
        <taxon>Bacteroidota</taxon>
        <taxon>Saprospiria</taxon>
        <taxon>Saprospirales</taxon>
        <taxon>Lewinellaceae</taxon>
        <taxon>Flavilitoribacter</taxon>
    </lineage>
</organism>
<name>A0A2D0MXQ7_FLAN2</name>
<keyword evidence="1" id="KW-1133">Transmembrane helix</keyword>
<dbReference type="AlphaFoldDB" id="A0A2D0MXQ7"/>
<dbReference type="Gene3D" id="3.90.550.10">
    <property type="entry name" value="Spore Coat Polysaccharide Biosynthesis Protein SpsA, Chain A"/>
    <property type="match status" value="1"/>
</dbReference>
<dbReference type="InterPro" id="IPR001173">
    <property type="entry name" value="Glyco_trans_2-like"/>
</dbReference>
<protein>
    <recommendedName>
        <fullName evidence="2">Glycosyltransferase 2-like domain-containing protein</fullName>
    </recommendedName>
</protein>
<feature type="transmembrane region" description="Helical" evidence="1">
    <location>
        <begin position="311"/>
        <end position="330"/>
    </location>
</feature>
<evidence type="ECO:0000313" key="3">
    <source>
        <dbReference type="EMBL" id="PHN01062.1"/>
    </source>
</evidence>
<dbReference type="SUPFAM" id="SSF53448">
    <property type="entry name" value="Nucleotide-diphospho-sugar transferases"/>
    <property type="match status" value="1"/>
</dbReference>
<keyword evidence="4" id="KW-1185">Reference proteome</keyword>
<sequence>MGPISFTEIIFWLTLLATVMQLGYWLLVFSRLAYYRETRKRPQPGAELPPVSIVICVRNEAENLQKNLVYVLEQDYPQFEVIVVDDNSSDKSWGILLDIKNKYPILQLIQLKEQTLPGKKVALSRGIEAARFERLLLTDADCRPNSKHWLSIMAGALRGETEIALGYSPYNLHAGFVNIFIRFEAVYTAIQYFSFALMKKPYMGVGRNLAYLKSLFRKQQGFLSHVHIASGDDDLFINQAANGRNTAIIIHPDTFVVSEPKRTWRGYYYQKSRHLTTGSRYKLSHQILLGGLAGSHVMHYLGVLIMLPTTYAPAVILMFLVRMGVVQWMYSRILKLLQDPSLYRWIPLLDAAFTCYYLFLSPVLLTTGNLKKWKL</sequence>
<reference evidence="3 4" key="1">
    <citation type="submission" date="2017-10" db="EMBL/GenBank/DDBJ databases">
        <title>The draft genome sequence of Lewinella nigricans NBRC 102662.</title>
        <authorList>
            <person name="Wang K."/>
        </authorList>
    </citation>
    <scope>NUCLEOTIDE SEQUENCE [LARGE SCALE GENOMIC DNA]</scope>
    <source>
        <strain evidence="3 4">NBRC 102662</strain>
    </source>
</reference>
<dbReference type="PANTHER" id="PTHR43685">
    <property type="entry name" value="GLYCOSYLTRANSFERASE"/>
    <property type="match status" value="1"/>
</dbReference>
<dbReference type="Pfam" id="PF00535">
    <property type="entry name" value="Glycos_transf_2"/>
    <property type="match status" value="1"/>
</dbReference>
<dbReference type="InterPro" id="IPR050834">
    <property type="entry name" value="Glycosyltransf_2"/>
</dbReference>
<dbReference type="InterPro" id="IPR029044">
    <property type="entry name" value="Nucleotide-diphossugar_trans"/>
</dbReference>
<dbReference type="RefSeq" id="WP_099155521.1">
    <property type="nucleotide sequence ID" value="NZ_PDUD01000064.1"/>
</dbReference>
<keyword evidence="1" id="KW-0812">Transmembrane</keyword>
<proteinExistence type="predicted"/>